<gene>
    <name evidence="15" type="primary">CYP3026D1</name>
</gene>
<keyword evidence="5 13" id="KW-0349">Heme</keyword>
<keyword evidence="10 13" id="KW-0408">Iron</keyword>
<dbReference type="GO" id="GO:0020037">
    <property type="term" value="F:heme binding"/>
    <property type="evidence" value="ECO:0007669"/>
    <property type="project" value="InterPro"/>
</dbReference>
<evidence type="ECO:0000256" key="6">
    <source>
        <dbReference type="ARBA" id="ARBA00022723"/>
    </source>
</evidence>
<dbReference type="InterPro" id="IPR050476">
    <property type="entry name" value="Insect_CytP450_Detox"/>
</dbReference>
<sequence length="528" mass="60154">MLVEILLLIGTALLAIYGYFQWKWTYWSTRGVYTIKPSFPFGSIPSFFTKSRHLNDEFLSHSEETKSLPYYGIYFMAGKILVVNDADLAKNILIKDFDYFIDRNGAATNNLFATKHRSDIIWTTQMTNATGEMWKNLRSTFSPIFTSGKMKAMMAFIQETSDKLIQAIDAKVTASEDFELKEMLGKYSMDTIASCAFGVDAESFSNKDSKFVEYASNIFKGTKLEAIKFLIVLLPFGKALLKSLDVPMTKVTETEFFYDAVIASLKHRRETKTRRNDLIDLMLDAIKGEVAMDEHKDEDDQFEKDAALNHVPKKGEFDELVIVATAIVLMVAGYDTTGTTLAYACYQLSKNPDIQDRLRAEIEEVTGDSDKPINYESIQKMNYLDQIISETLRFCSPVAIIQRNATKDYKIPGHDLVIEKGNDVWINAMQMHFNPKYYPNPHEFNPDHFTKEAKANRNPSAFLPFGQGPRGCLGMRFALLEAKLALANIIRRYNLHPSEKTKEPIELDPYAGTAYVKHGLYVRAEKRY</sequence>
<dbReference type="CDD" id="cd11056">
    <property type="entry name" value="CYP6-like"/>
    <property type="match status" value="1"/>
</dbReference>
<evidence type="ECO:0000256" key="11">
    <source>
        <dbReference type="ARBA" id="ARBA00023033"/>
    </source>
</evidence>
<keyword evidence="11 14" id="KW-0503">Monooxygenase</keyword>
<dbReference type="InterPro" id="IPR036396">
    <property type="entry name" value="Cyt_P450_sf"/>
</dbReference>
<keyword evidence="12" id="KW-0472">Membrane</keyword>
<keyword evidence="7" id="KW-0256">Endoplasmic reticulum</keyword>
<evidence type="ECO:0000256" key="9">
    <source>
        <dbReference type="ARBA" id="ARBA00023002"/>
    </source>
</evidence>
<accession>A0A0F7J1Q9</accession>
<comment type="cofactor">
    <cofactor evidence="1 13">
        <name>heme</name>
        <dbReference type="ChEBI" id="CHEBI:30413"/>
    </cofactor>
</comment>
<dbReference type="SUPFAM" id="SSF48264">
    <property type="entry name" value="Cytochrome P450"/>
    <property type="match status" value="1"/>
</dbReference>
<evidence type="ECO:0000256" key="5">
    <source>
        <dbReference type="ARBA" id="ARBA00022617"/>
    </source>
</evidence>
<comment type="subcellular location">
    <subcellularLocation>
        <location evidence="3">Endoplasmic reticulum membrane</location>
        <topology evidence="3">Peripheral membrane protein</topology>
    </subcellularLocation>
    <subcellularLocation>
        <location evidence="2">Microsome membrane</location>
        <topology evidence="2">Peripheral membrane protein</topology>
    </subcellularLocation>
</comment>
<dbReference type="Pfam" id="PF00067">
    <property type="entry name" value="p450"/>
    <property type="match status" value="1"/>
</dbReference>
<reference evidence="15" key="1">
    <citation type="journal article" date="2015" name="Environ. Sci. Technol.">
        <title>Identification of the Full 46 Cytochrome P450 (CYP) Complement and Modulation of CYP Expression in Response to Water-Accommodated Fractions of Crude Oil in the Cyclopoid Copepod Paracyclopina nana.</title>
        <authorList>
            <person name="Han J."/>
            <person name="Won E.J."/>
            <person name="Kim H.S."/>
            <person name="Nelson D.R."/>
            <person name="Lee S.J."/>
            <person name="Park H.G."/>
            <person name="Lee J.S."/>
        </authorList>
    </citation>
    <scope>NUCLEOTIDE SEQUENCE</scope>
</reference>
<proteinExistence type="evidence at transcript level"/>
<evidence type="ECO:0000256" key="7">
    <source>
        <dbReference type="ARBA" id="ARBA00022824"/>
    </source>
</evidence>
<evidence type="ECO:0000256" key="12">
    <source>
        <dbReference type="ARBA" id="ARBA00023136"/>
    </source>
</evidence>
<dbReference type="InterPro" id="IPR017972">
    <property type="entry name" value="Cyt_P450_CS"/>
</dbReference>
<keyword evidence="9 14" id="KW-0560">Oxidoreductase</keyword>
<dbReference type="GO" id="GO:0016705">
    <property type="term" value="F:oxidoreductase activity, acting on paired donors, with incorporation or reduction of molecular oxygen"/>
    <property type="evidence" value="ECO:0007669"/>
    <property type="project" value="InterPro"/>
</dbReference>
<dbReference type="InterPro" id="IPR002401">
    <property type="entry name" value="Cyt_P450_E_grp-I"/>
</dbReference>
<evidence type="ECO:0000256" key="3">
    <source>
        <dbReference type="ARBA" id="ARBA00004406"/>
    </source>
</evidence>
<dbReference type="GO" id="GO:0004497">
    <property type="term" value="F:monooxygenase activity"/>
    <property type="evidence" value="ECO:0007669"/>
    <property type="project" value="UniProtKB-KW"/>
</dbReference>
<organism evidence="15">
    <name type="scientific">Paracyclopina nana</name>
    <name type="common">Marine copepod</name>
    <dbReference type="NCBI Taxonomy" id="565004"/>
    <lineage>
        <taxon>Eukaryota</taxon>
        <taxon>Metazoa</taxon>
        <taxon>Ecdysozoa</taxon>
        <taxon>Arthropoda</taxon>
        <taxon>Crustacea</taxon>
        <taxon>Multicrustacea</taxon>
        <taxon>Hexanauplia</taxon>
        <taxon>Copepoda</taxon>
        <taxon>Cyclopoida</taxon>
        <taxon>Cyclopettidae</taxon>
        <taxon>Paracyclopina</taxon>
    </lineage>
</organism>
<evidence type="ECO:0000256" key="13">
    <source>
        <dbReference type="PIRSR" id="PIRSR602401-1"/>
    </source>
</evidence>
<feature type="binding site" description="axial binding residue" evidence="13">
    <location>
        <position position="472"/>
    </location>
    <ligand>
        <name>heme</name>
        <dbReference type="ChEBI" id="CHEBI:30413"/>
    </ligand>
    <ligandPart>
        <name>Fe</name>
        <dbReference type="ChEBI" id="CHEBI:18248"/>
    </ligandPart>
</feature>
<dbReference type="PRINTS" id="PR00463">
    <property type="entry name" value="EP450I"/>
</dbReference>
<keyword evidence="8" id="KW-0492">Microsome</keyword>
<evidence type="ECO:0000256" key="14">
    <source>
        <dbReference type="RuleBase" id="RU000461"/>
    </source>
</evidence>
<dbReference type="AlphaFoldDB" id="A0A0F7J1Q9"/>
<protein>
    <submittedName>
        <fullName evidence="15">Cytochrome P450 3026D1</fullName>
    </submittedName>
</protein>
<dbReference type="GO" id="GO:0005506">
    <property type="term" value="F:iron ion binding"/>
    <property type="evidence" value="ECO:0007669"/>
    <property type="project" value="InterPro"/>
</dbReference>
<evidence type="ECO:0000256" key="4">
    <source>
        <dbReference type="ARBA" id="ARBA00010617"/>
    </source>
</evidence>
<dbReference type="FunFam" id="1.10.630.10:FF:000042">
    <property type="entry name" value="Cytochrome P450"/>
    <property type="match status" value="1"/>
</dbReference>
<dbReference type="PANTHER" id="PTHR24292:SF104">
    <property type="entry name" value="CYTOCHROME P450 308A1-RELATED"/>
    <property type="match status" value="1"/>
</dbReference>
<comment type="similarity">
    <text evidence="4 14">Belongs to the cytochrome P450 family.</text>
</comment>
<dbReference type="PANTHER" id="PTHR24292">
    <property type="entry name" value="CYTOCHROME P450"/>
    <property type="match status" value="1"/>
</dbReference>
<evidence type="ECO:0000256" key="10">
    <source>
        <dbReference type="ARBA" id="ARBA00023004"/>
    </source>
</evidence>
<evidence type="ECO:0000256" key="8">
    <source>
        <dbReference type="ARBA" id="ARBA00022848"/>
    </source>
</evidence>
<dbReference type="PRINTS" id="PR00385">
    <property type="entry name" value="P450"/>
</dbReference>
<dbReference type="Gene3D" id="1.10.630.10">
    <property type="entry name" value="Cytochrome P450"/>
    <property type="match status" value="1"/>
</dbReference>
<dbReference type="EMBL" id="KP899589">
    <property type="protein sequence ID" value="AKH03521.1"/>
    <property type="molecule type" value="mRNA"/>
</dbReference>
<name>A0A0F7J1Q9_PARNA</name>
<evidence type="ECO:0000313" key="15">
    <source>
        <dbReference type="EMBL" id="AKH03521.1"/>
    </source>
</evidence>
<evidence type="ECO:0000256" key="1">
    <source>
        <dbReference type="ARBA" id="ARBA00001971"/>
    </source>
</evidence>
<dbReference type="PROSITE" id="PS00086">
    <property type="entry name" value="CYTOCHROME_P450"/>
    <property type="match status" value="1"/>
</dbReference>
<keyword evidence="6 13" id="KW-0479">Metal-binding</keyword>
<dbReference type="GO" id="GO:0005789">
    <property type="term" value="C:endoplasmic reticulum membrane"/>
    <property type="evidence" value="ECO:0007669"/>
    <property type="project" value="UniProtKB-SubCell"/>
</dbReference>
<evidence type="ECO:0000256" key="2">
    <source>
        <dbReference type="ARBA" id="ARBA00004174"/>
    </source>
</evidence>
<dbReference type="InterPro" id="IPR001128">
    <property type="entry name" value="Cyt_P450"/>
</dbReference>